<name>A0A915K8D9_ROMCU</name>
<organism evidence="5 6">
    <name type="scientific">Romanomermis culicivorax</name>
    <name type="common">Nematode worm</name>
    <dbReference type="NCBI Taxonomy" id="13658"/>
    <lineage>
        <taxon>Eukaryota</taxon>
        <taxon>Metazoa</taxon>
        <taxon>Ecdysozoa</taxon>
        <taxon>Nematoda</taxon>
        <taxon>Enoplea</taxon>
        <taxon>Dorylaimia</taxon>
        <taxon>Mermithida</taxon>
        <taxon>Mermithoidea</taxon>
        <taxon>Mermithidae</taxon>
        <taxon>Romanomermis</taxon>
    </lineage>
</organism>
<feature type="region of interest" description="Disordered" evidence="4">
    <location>
        <begin position="50"/>
        <end position="71"/>
    </location>
</feature>
<sequence length="451" mass="50864">MLPTFDESVHNKLAHLLASTPLERQLLEDLLRTLSEKQKIVAKEPEQIYLDGAATPSEPEKTSSETTSSEKNVTKVNVRMNMMKKRKIIQSHFDDLEQYYLELKVKTSNEEEMESNRCQFRQSIGKITSYSGLRQVSTFSYSSESPSGLNIVSSIEFNRNAELFTIAGVKKKIQMYDYEIMMDNPTGLHFPIAEMQCNAKISAVHWNTYRTHLLASCDYEGVVQLWDACLGTSTKKFEEHEKRCWSVCFNYMDPNVLASGSDDAKVKLWSINCKDSVATLATKVNVCSVHFNPESRFHLALGSADHCVHYYDLRNASKPLMVLQGHKKAVSYVKYVSGSELVSASTDSSLRLWNLKDAHCTRTFTGHQNEKNFVGLDVKDDFITCGSESSGIFVYYKLLSKPLIVHQFGKDGPNSNEVDGNDFISSVCWKKKSNVLLAANSQGIVKVMELT</sequence>
<dbReference type="WBParaSite" id="nRc.2.0.1.t34951-RA">
    <property type="protein sequence ID" value="nRc.2.0.1.t34951-RA"/>
    <property type="gene ID" value="nRc.2.0.1.g34951"/>
</dbReference>
<dbReference type="Proteomes" id="UP000887565">
    <property type="component" value="Unplaced"/>
</dbReference>
<accession>A0A915K8D9</accession>
<dbReference type="PRINTS" id="PR00320">
    <property type="entry name" value="GPROTEINBRPT"/>
</dbReference>
<keyword evidence="5" id="KW-1185">Reference proteome</keyword>
<dbReference type="SMART" id="SM00320">
    <property type="entry name" value="WD40"/>
    <property type="match status" value="7"/>
</dbReference>
<dbReference type="InterPro" id="IPR020472">
    <property type="entry name" value="WD40_PAC1"/>
</dbReference>
<dbReference type="InterPro" id="IPR015943">
    <property type="entry name" value="WD40/YVTN_repeat-like_dom_sf"/>
</dbReference>
<dbReference type="SUPFAM" id="SSF50978">
    <property type="entry name" value="WD40 repeat-like"/>
    <property type="match status" value="1"/>
</dbReference>
<dbReference type="PANTHER" id="PTHR44080:SF1">
    <property type="entry name" value="E3 UBIQUITIN-PROTEIN LIGASE COP1"/>
    <property type="match status" value="1"/>
</dbReference>
<dbReference type="PROSITE" id="PS50294">
    <property type="entry name" value="WD_REPEATS_REGION"/>
    <property type="match status" value="1"/>
</dbReference>
<dbReference type="Pfam" id="PF00400">
    <property type="entry name" value="WD40"/>
    <property type="match status" value="2"/>
</dbReference>
<dbReference type="OMA" id="RVWSMDY"/>
<dbReference type="PROSITE" id="PS50082">
    <property type="entry name" value="WD_REPEATS_2"/>
    <property type="match status" value="2"/>
</dbReference>
<dbReference type="InterPro" id="IPR001680">
    <property type="entry name" value="WD40_rpt"/>
</dbReference>
<dbReference type="Gene3D" id="2.130.10.10">
    <property type="entry name" value="YVTN repeat-like/Quinoprotein amine dehydrogenase"/>
    <property type="match status" value="1"/>
</dbReference>
<dbReference type="InterPro" id="IPR019775">
    <property type="entry name" value="WD40_repeat_CS"/>
</dbReference>
<keyword evidence="1 3" id="KW-0853">WD repeat</keyword>
<dbReference type="InterPro" id="IPR042755">
    <property type="entry name" value="COP1"/>
</dbReference>
<evidence type="ECO:0000256" key="4">
    <source>
        <dbReference type="SAM" id="MobiDB-lite"/>
    </source>
</evidence>
<evidence type="ECO:0000313" key="5">
    <source>
        <dbReference type="Proteomes" id="UP000887565"/>
    </source>
</evidence>
<evidence type="ECO:0000313" key="6">
    <source>
        <dbReference type="WBParaSite" id="nRc.2.0.1.t34951-RA"/>
    </source>
</evidence>
<feature type="repeat" description="WD" evidence="3">
    <location>
        <begin position="323"/>
        <end position="363"/>
    </location>
</feature>
<evidence type="ECO:0000256" key="1">
    <source>
        <dbReference type="ARBA" id="ARBA00022574"/>
    </source>
</evidence>
<dbReference type="GO" id="GO:0043161">
    <property type="term" value="P:proteasome-mediated ubiquitin-dependent protein catabolic process"/>
    <property type="evidence" value="ECO:0007669"/>
    <property type="project" value="TreeGrafter"/>
</dbReference>
<dbReference type="AlphaFoldDB" id="A0A915K8D9"/>
<reference evidence="6" key="1">
    <citation type="submission" date="2022-11" db="UniProtKB">
        <authorList>
            <consortium name="WormBaseParasite"/>
        </authorList>
    </citation>
    <scope>IDENTIFICATION</scope>
</reference>
<dbReference type="PROSITE" id="PS00678">
    <property type="entry name" value="WD_REPEATS_1"/>
    <property type="match status" value="1"/>
</dbReference>
<keyword evidence="2" id="KW-0677">Repeat</keyword>
<evidence type="ECO:0000256" key="2">
    <source>
        <dbReference type="ARBA" id="ARBA00022737"/>
    </source>
</evidence>
<proteinExistence type="predicted"/>
<evidence type="ECO:0000256" key="3">
    <source>
        <dbReference type="PROSITE-ProRule" id="PRU00221"/>
    </source>
</evidence>
<dbReference type="InterPro" id="IPR036322">
    <property type="entry name" value="WD40_repeat_dom_sf"/>
</dbReference>
<dbReference type="PANTHER" id="PTHR44080">
    <property type="entry name" value="E3 UBIQUITIN-PROTEIN LIGASE COP1"/>
    <property type="match status" value="1"/>
</dbReference>
<protein>
    <submittedName>
        <fullName evidence="6">E3 ubiquitin-protein ligase COP1</fullName>
    </submittedName>
</protein>
<feature type="repeat" description="WD" evidence="3">
    <location>
        <begin position="237"/>
        <end position="279"/>
    </location>
</feature>
<dbReference type="GO" id="GO:0061630">
    <property type="term" value="F:ubiquitin protein ligase activity"/>
    <property type="evidence" value="ECO:0007669"/>
    <property type="project" value="InterPro"/>
</dbReference>